<dbReference type="OrthoDB" id="8730at2157"/>
<protein>
    <submittedName>
        <fullName evidence="7">Putative Shikimate kinase</fullName>
    </submittedName>
</protein>
<evidence type="ECO:0000313" key="7">
    <source>
        <dbReference type="EMBL" id="SMH72354.1"/>
    </source>
</evidence>
<keyword evidence="6" id="KW-0067">ATP-binding</keyword>
<organism evidence="7 8">
    <name type="scientific">Candidatus Nitrosotalea okcheonensis</name>
    <dbReference type="NCBI Taxonomy" id="1903276"/>
    <lineage>
        <taxon>Archaea</taxon>
        <taxon>Nitrososphaerota</taxon>
        <taxon>Nitrososphaeria</taxon>
        <taxon>Nitrosotaleales</taxon>
        <taxon>Nitrosotaleaceae</taxon>
        <taxon>Nitrosotalea</taxon>
    </lineage>
</organism>
<reference evidence="8" key="1">
    <citation type="submission" date="2017-03" db="EMBL/GenBank/DDBJ databases">
        <authorList>
            <person name="Herbold C."/>
        </authorList>
    </citation>
    <scope>NUCLEOTIDE SEQUENCE [LARGE SCALE GENOMIC DNA]</scope>
</reference>
<keyword evidence="1" id="KW-0690">Ribosome biogenesis</keyword>
<dbReference type="SUPFAM" id="SSF52540">
    <property type="entry name" value="P-loop containing nucleoside triphosphate hydrolases"/>
    <property type="match status" value="1"/>
</dbReference>
<dbReference type="RefSeq" id="WP_157928143.1">
    <property type="nucleotide sequence ID" value="NZ_LT841358.1"/>
</dbReference>
<dbReference type="Proteomes" id="UP000230607">
    <property type="component" value="Chromosome 1"/>
</dbReference>
<sequence>MKIITGSPGTGKHTISKLISEKLNLEMVDINRIAIEQGLARKNNGTLDVDVNKLKKIIDKKISKNSILVGHLAPYVISSRNVEVSIVLRKSPYKLQRIYKRRRYSGKKSLENLGSEILGITYYDTVHEFGKKKTFQIDTSDRTISDTAKKVESIFKRARTRDDKVDWLQMILKKGDMQKFFPY</sequence>
<dbReference type="Pfam" id="PF13238">
    <property type="entry name" value="AAA_18"/>
    <property type="match status" value="1"/>
</dbReference>
<evidence type="ECO:0000313" key="8">
    <source>
        <dbReference type="Proteomes" id="UP000230607"/>
    </source>
</evidence>
<dbReference type="EMBL" id="LT841358">
    <property type="protein sequence ID" value="SMH72354.1"/>
    <property type="molecule type" value="Genomic_DNA"/>
</dbReference>
<evidence type="ECO:0000256" key="5">
    <source>
        <dbReference type="ARBA" id="ARBA00022777"/>
    </source>
</evidence>
<dbReference type="GO" id="GO:0005524">
    <property type="term" value="F:ATP binding"/>
    <property type="evidence" value="ECO:0007669"/>
    <property type="project" value="UniProtKB-KW"/>
</dbReference>
<dbReference type="GO" id="GO:0016887">
    <property type="term" value="F:ATP hydrolysis activity"/>
    <property type="evidence" value="ECO:0007669"/>
    <property type="project" value="InterPro"/>
</dbReference>
<evidence type="ECO:0000256" key="1">
    <source>
        <dbReference type="ARBA" id="ARBA00022517"/>
    </source>
</evidence>
<keyword evidence="2" id="KW-0698">rRNA processing</keyword>
<dbReference type="GO" id="GO:0006364">
    <property type="term" value="P:rRNA processing"/>
    <property type="evidence" value="ECO:0007669"/>
    <property type="project" value="UniProtKB-KW"/>
</dbReference>
<evidence type="ECO:0000256" key="3">
    <source>
        <dbReference type="ARBA" id="ARBA00022679"/>
    </source>
</evidence>
<evidence type="ECO:0000256" key="6">
    <source>
        <dbReference type="ARBA" id="ARBA00022840"/>
    </source>
</evidence>
<keyword evidence="4" id="KW-0547">Nucleotide-binding</keyword>
<keyword evidence="3" id="KW-0808">Transferase</keyword>
<gene>
    <name evidence="7" type="ORF">NCS_30194</name>
</gene>
<dbReference type="InterPro" id="IPR020618">
    <property type="entry name" value="Adenyl_kinase_AK6"/>
</dbReference>
<dbReference type="Gene3D" id="3.40.50.300">
    <property type="entry name" value="P-loop containing nucleotide triphosphate hydrolases"/>
    <property type="match status" value="1"/>
</dbReference>
<dbReference type="GO" id="GO:0004017">
    <property type="term" value="F:AMP kinase activity"/>
    <property type="evidence" value="ECO:0007669"/>
    <property type="project" value="InterPro"/>
</dbReference>
<keyword evidence="8" id="KW-1185">Reference proteome</keyword>
<dbReference type="AlphaFoldDB" id="A0A2H1FHZ5"/>
<keyword evidence="5 7" id="KW-0418">Kinase</keyword>
<dbReference type="InterPro" id="IPR027417">
    <property type="entry name" value="P-loop_NTPase"/>
</dbReference>
<evidence type="ECO:0000256" key="4">
    <source>
        <dbReference type="ARBA" id="ARBA00022741"/>
    </source>
</evidence>
<proteinExistence type="predicted"/>
<dbReference type="PANTHER" id="PTHR12595">
    <property type="entry name" value="POS9-ACTIVATING FACTOR FAP7-RELATED"/>
    <property type="match status" value="1"/>
</dbReference>
<evidence type="ECO:0000256" key="2">
    <source>
        <dbReference type="ARBA" id="ARBA00022552"/>
    </source>
</evidence>
<accession>A0A2H1FHZ5</accession>
<dbReference type="PANTHER" id="PTHR12595:SF0">
    <property type="entry name" value="ADENYLATE KINASE ISOENZYME 6"/>
    <property type="match status" value="1"/>
</dbReference>
<name>A0A2H1FHZ5_9ARCH</name>